<name>A0A4C1YB23_EUMVA</name>
<organism evidence="1 2">
    <name type="scientific">Eumeta variegata</name>
    <name type="common">Bagworm moth</name>
    <name type="synonym">Eumeta japonica</name>
    <dbReference type="NCBI Taxonomy" id="151549"/>
    <lineage>
        <taxon>Eukaryota</taxon>
        <taxon>Metazoa</taxon>
        <taxon>Ecdysozoa</taxon>
        <taxon>Arthropoda</taxon>
        <taxon>Hexapoda</taxon>
        <taxon>Insecta</taxon>
        <taxon>Pterygota</taxon>
        <taxon>Neoptera</taxon>
        <taxon>Endopterygota</taxon>
        <taxon>Lepidoptera</taxon>
        <taxon>Glossata</taxon>
        <taxon>Ditrysia</taxon>
        <taxon>Tineoidea</taxon>
        <taxon>Psychidae</taxon>
        <taxon>Oiketicinae</taxon>
        <taxon>Eumeta</taxon>
    </lineage>
</organism>
<dbReference type="Proteomes" id="UP000299102">
    <property type="component" value="Unassembled WGS sequence"/>
</dbReference>
<reference evidence="1 2" key="1">
    <citation type="journal article" date="2019" name="Commun. Biol.">
        <title>The bagworm genome reveals a unique fibroin gene that provides high tensile strength.</title>
        <authorList>
            <person name="Kono N."/>
            <person name="Nakamura H."/>
            <person name="Ohtoshi R."/>
            <person name="Tomita M."/>
            <person name="Numata K."/>
            <person name="Arakawa K."/>
        </authorList>
    </citation>
    <scope>NUCLEOTIDE SEQUENCE [LARGE SCALE GENOMIC DNA]</scope>
</reference>
<evidence type="ECO:0000313" key="2">
    <source>
        <dbReference type="Proteomes" id="UP000299102"/>
    </source>
</evidence>
<dbReference type="EMBL" id="BGZK01001149">
    <property type="protein sequence ID" value="GBP72553.1"/>
    <property type="molecule type" value="Genomic_DNA"/>
</dbReference>
<sequence length="116" mass="12946">MTSVFRFYIACIHVTARSCQSCAAPSRSQPRRIIQRGATLPHPRTHSLDTYKSFVEFGWAIRQNYFSTIASLGGDLTHLLALFLEIGEARSPRARLQICDIVIVTEPAVNCATGRH</sequence>
<accession>A0A4C1YB23</accession>
<proteinExistence type="predicted"/>
<comment type="caution">
    <text evidence="1">The sequence shown here is derived from an EMBL/GenBank/DDBJ whole genome shotgun (WGS) entry which is preliminary data.</text>
</comment>
<evidence type="ECO:0000313" key="1">
    <source>
        <dbReference type="EMBL" id="GBP72553.1"/>
    </source>
</evidence>
<dbReference type="AlphaFoldDB" id="A0A4C1YB23"/>
<keyword evidence="2" id="KW-1185">Reference proteome</keyword>
<protein>
    <submittedName>
        <fullName evidence="1">Uncharacterized protein</fullName>
    </submittedName>
</protein>
<gene>
    <name evidence="1" type="ORF">EVAR_9698_1</name>
</gene>